<keyword evidence="4" id="KW-1185">Reference proteome</keyword>
<reference evidence="3" key="2">
    <citation type="journal article" date="2022" name="Elife">
        <title>Obligate sexual reproduction of a homothallic fungus closely related to the Cryptococcus pathogenic species complex.</title>
        <authorList>
            <person name="Passer A.R."/>
            <person name="Clancey S.A."/>
            <person name="Shea T."/>
            <person name="David-Palma M."/>
            <person name="Averette A.F."/>
            <person name="Boekhout T."/>
            <person name="Porcel B.M."/>
            <person name="Nowrousian M."/>
            <person name="Cuomo C.A."/>
            <person name="Sun S."/>
            <person name="Heitman J."/>
            <person name="Coelho M.A."/>
        </authorList>
    </citation>
    <scope>NUCLEOTIDE SEQUENCE</scope>
    <source>
        <strain evidence="3">CBS 7841</strain>
    </source>
</reference>
<dbReference type="Proteomes" id="UP000094043">
    <property type="component" value="Chromosome 4"/>
</dbReference>
<dbReference type="KEGG" id="cdep:91088331"/>
<name>A0AAJ8M2S4_9TREE</name>
<evidence type="ECO:0000313" key="3">
    <source>
        <dbReference type="EMBL" id="WVN88906.1"/>
    </source>
</evidence>
<dbReference type="EMBL" id="CP143787">
    <property type="protein sequence ID" value="WVN88906.1"/>
    <property type="molecule type" value="Genomic_DNA"/>
</dbReference>
<gene>
    <name evidence="3" type="ORF">L203_104121</name>
</gene>
<dbReference type="SUPFAM" id="SSF56112">
    <property type="entry name" value="Protein kinase-like (PK-like)"/>
    <property type="match status" value="1"/>
</dbReference>
<reference evidence="3" key="1">
    <citation type="submission" date="2016-06" db="EMBL/GenBank/DDBJ databases">
        <authorList>
            <person name="Cuomo C."/>
            <person name="Litvintseva A."/>
            <person name="Heitman J."/>
            <person name="Chen Y."/>
            <person name="Sun S."/>
            <person name="Springer D."/>
            <person name="Dromer F."/>
            <person name="Young S."/>
            <person name="Zeng Q."/>
            <person name="Chapman S."/>
            <person name="Gujja S."/>
            <person name="Saif S."/>
            <person name="Birren B."/>
        </authorList>
    </citation>
    <scope>NUCLEOTIDE SEQUENCE</scope>
    <source>
        <strain evidence="3">CBS 7841</strain>
    </source>
</reference>
<evidence type="ECO:0000313" key="4">
    <source>
        <dbReference type="Proteomes" id="UP000094043"/>
    </source>
</evidence>
<evidence type="ECO:0000259" key="2">
    <source>
        <dbReference type="Pfam" id="PF17667"/>
    </source>
</evidence>
<reference evidence="3" key="3">
    <citation type="submission" date="2024-01" db="EMBL/GenBank/DDBJ databases">
        <authorList>
            <person name="Coelho M.A."/>
            <person name="David-Palma M."/>
            <person name="Shea T."/>
            <person name="Sun S."/>
            <person name="Cuomo C.A."/>
            <person name="Heitman J."/>
        </authorList>
    </citation>
    <scope>NUCLEOTIDE SEQUENCE</scope>
    <source>
        <strain evidence="3">CBS 7841</strain>
    </source>
</reference>
<dbReference type="GeneID" id="91088331"/>
<dbReference type="Gene3D" id="1.10.510.10">
    <property type="entry name" value="Transferase(Phosphotransferase) domain 1"/>
    <property type="match status" value="1"/>
</dbReference>
<protein>
    <recommendedName>
        <fullName evidence="2">Fungal-type protein kinase domain-containing protein</fullName>
    </recommendedName>
</protein>
<dbReference type="InterPro" id="IPR008266">
    <property type="entry name" value="Tyr_kinase_AS"/>
</dbReference>
<feature type="domain" description="Fungal-type protein kinase" evidence="2">
    <location>
        <begin position="268"/>
        <end position="683"/>
    </location>
</feature>
<dbReference type="InterPro" id="IPR011009">
    <property type="entry name" value="Kinase-like_dom_sf"/>
</dbReference>
<proteinExistence type="predicted"/>
<evidence type="ECO:0000256" key="1">
    <source>
        <dbReference type="SAM" id="MobiDB-lite"/>
    </source>
</evidence>
<dbReference type="RefSeq" id="XP_066069606.1">
    <property type="nucleotide sequence ID" value="XM_066213509.1"/>
</dbReference>
<dbReference type="GO" id="GO:0004672">
    <property type="term" value="F:protein kinase activity"/>
    <property type="evidence" value="ECO:0007669"/>
    <property type="project" value="InterPro"/>
</dbReference>
<dbReference type="PROSITE" id="PS00109">
    <property type="entry name" value="PROTEIN_KINASE_TYR"/>
    <property type="match status" value="1"/>
</dbReference>
<accession>A0AAJ8M2S4</accession>
<sequence length="786" mass="88587">MSESDQTRSKIIQDHPIANGLDAFRAFFRSPVMRNSIDLRNRRDAQDLTWNFLVALQALPVSRILPSKTSAQYTVQDDILRLRSAASSDDLDSDCIRSLVEAALADNLEDALIWDRVVDAAAVLELASPPRPMLPSFQQPTWLHHISSVWYSSERRPYIDYRVIESELGQLRDGLSGFHATFFGSVEGLETAAAAVFQSCTSGSDPLFRDGWKGWPTNANEDAVLVWFKDVTANIVAFAEGYRPAQTNRRLFVEPSKPIKDSTGERKLDIGLVSVPEARSGPRYHWSQILVPGELKSNPSADTTNETRFVLGRYAREVFSAQDTRRFVLGFTLCGSLMRVWEFDRLGGIASDRFDINKEGKRFVSTILGFLWMSEEDLGFDPTIITCCDKRYIDIERNGQKERIIITRTMNRARCVVGRATTCWKAYAEKDPKKPLVIKDSWQDSEHDHEGELLQEATENGVINVARHYYHATVRVGDKDDDVLVNIRQGIDLSETVHSRLYRPKKATAISSATGMPSQSRSSSSSTGVKASVKRPFSETSLPLPPSKRSISTSQIKASIEMLSNRVHRRVILCDYGKPIYKASSRVALLAAMERCIAGHESLLQAGFLHRDISINNLMIDEDNDNAFLIDLDRAIRVPRIGASGAKGKIGTRAFMAIGAHLGDGHSFMHDLESFFWVLFWICTHYDGPGKAVSAAEYDEWKYKDDDMLADLKFATIGDERMFLDTTRAQFTPYYKPLIPLMNEIRKKVFPDDQWWETENMELYSLIKEILANGQKDPEILGVPIS</sequence>
<dbReference type="InterPro" id="IPR040976">
    <property type="entry name" value="Pkinase_fungal"/>
</dbReference>
<dbReference type="AlphaFoldDB" id="A0AAJ8M2S4"/>
<dbReference type="PANTHER" id="PTHR38248:SF2">
    <property type="entry name" value="FUNK1 11"/>
    <property type="match status" value="1"/>
</dbReference>
<organism evidence="3 4">
    <name type="scientific">Cryptococcus depauperatus CBS 7841</name>
    <dbReference type="NCBI Taxonomy" id="1295531"/>
    <lineage>
        <taxon>Eukaryota</taxon>
        <taxon>Fungi</taxon>
        <taxon>Dikarya</taxon>
        <taxon>Basidiomycota</taxon>
        <taxon>Agaricomycotina</taxon>
        <taxon>Tremellomycetes</taxon>
        <taxon>Tremellales</taxon>
        <taxon>Cryptococcaceae</taxon>
        <taxon>Cryptococcus</taxon>
    </lineage>
</organism>
<dbReference type="Pfam" id="PF17667">
    <property type="entry name" value="Pkinase_fungal"/>
    <property type="match status" value="1"/>
</dbReference>
<dbReference type="PANTHER" id="PTHR38248">
    <property type="entry name" value="FUNK1 6"/>
    <property type="match status" value="1"/>
</dbReference>
<feature type="region of interest" description="Disordered" evidence="1">
    <location>
        <begin position="508"/>
        <end position="550"/>
    </location>
</feature>